<name>A0ABS3H6N9_9ENTE</name>
<gene>
    <name evidence="3" type="ORF">JZO76_06180</name>
</gene>
<evidence type="ECO:0000256" key="1">
    <source>
        <dbReference type="SAM" id="MobiDB-lite"/>
    </source>
</evidence>
<dbReference type="Gene3D" id="3.10.450.40">
    <property type="match status" value="1"/>
</dbReference>
<reference evidence="3 4" key="1">
    <citation type="submission" date="2021-03" db="EMBL/GenBank/DDBJ databases">
        <title>Enterococcal diversity collection.</title>
        <authorList>
            <person name="Gilmore M.S."/>
            <person name="Schwartzman J."/>
            <person name="Van Tyne D."/>
            <person name="Martin M."/>
            <person name="Earl A.M."/>
            <person name="Manson A.L."/>
            <person name="Straub T."/>
            <person name="Salamzade R."/>
            <person name="Saavedra J."/>
            <person name="Lebreton F."/>
            <person name="Prichula J."/>
            <person name="Schaufler K."/>
            <person name="Gaca A."/>
            <person name="Sgardioli B."/>
            <person name="Wagenaar J."/>
            <person name="Strong T."/>
        </authorList>
    </citation>
    <scope>NUCLEOTIDE SEQUENCE [LARGE SCALE GENOMIC DNA]</scope>
    <source>
        <strain evidence="3 4">MJM12</strain>
    </source>
</reference>
<feature type="domain" description="PepSY" evidence="2">
    <location>
        <begin position="146"/>
        <end position="203"/>
    </location>
</feature>
<dbReference type="Pfam" id="PF03413">
    <property type="entry name" value="PepSY"/>
    <property type="match status" value="1"/>
</dbReference>
<evidence type="ECO:0000313" key="4">
    <source>
        <dbReference type="Proteomes" id="UP000664256"/>
    </source>
</evidence>
<organism evidence="3 4">
    <name type="scientific">Candidatus Enterococcus myersii</name>
    <dbReference type="NCBI Taxonomy" id="2815322"/>
    <lineage>
        <taxon>Bacteria</taxon>
        <taxon>Bacillati</taxon>
        <taxon>Bacillota</taxon>
        <taxon>Bacilli</taxon>
        <taxon>Lactobacillales</taxon>
        <taxon>Enterococcaceae</taxon>
        <taxon>Enterococcus</taxon>
    </lineage>
</organism>
<sequence length="206" mass="22541">MKKLILTTVVLSGLILAGCQNNNDKNNNNASSESTTVTSSVATSENQTSSSKVESTVTDKNGIIMPKNELFEETLTKFKSAHTEAIITNFKWEAQGPTGQVEIEGEDSSQEYNMIFDHSGKLIGDTSKVNDDKNWQEDEVKTDAVLTLTDAIKKAQEQADGSITSAELEKDDGVTKWELKILHTNQEIEITLDAQGGKVLSKEIDD</sequence>
<feature type="region of interest" description="Disordered" evidence="1">
    <location>
        <begin position="21"/>
        <end position="57"/>
    </location>
</feature>
<keyword evidence="4" id="KW-1185">Reference proteome</keyword>
<dbReference type="PROSITE" id="PS51257">
    <property type="entry name" value="PROKAR_LIPOPROTEIN"/>
    <property type="match status" value="1"/>
</dbReference>
<feature type="compositionally biased region" description="Low complexity" evidence="1">
    <location>
        <begin position="21"/>
        <end position="46"/>
    </location>
</feature>
<accession>A0ABS3H6N9</accession>
<evidence type="ECO:0000313" key="3">
    <source>
        <dbReference type="EMBL" id="MBO0449122.1"/>
    </source>
</evidence>
<evidence type="ECO:0000259" key="2">
    <source>
        <dbReference type="Pfam" id="PF03413"/>
    </source>
</evidence>
<dbReference type="RefSeq" id="WP_206903286.1">
    <property type="nucleotide sequence ID" value="NZ_JAFLVT010000008.1"/>
</dbReference>
<dbReference type="InterPro" id="IPR025711">
    <property type="entry name" value="PepSY"/>
</dbReference>
<protein>
    <submittedName>
        <fullName evidence="3">PepSY domain-containing protein</fullName>
    </submittedName>
</protein>
<dbReference type="Proteomes" id="UP000664256">
    <property type="component" value="Unassembled WGS sequence"/>
</dbReference>
<dbReference type="EMBL" id="JAFLVT010000008">
    <property type="protein sequence ID" value="MBO0449122.1"/>
    <property type="molecule type" value="Genomic_DNA"/>
</dbReference>
<proteinExistence type="predicted"/>
<comment type="caution">
    <text evidence="3">The sequence shown here is derived from an EMBL/GenBank/DDBJ whole genome shotgun (WGS) entry which is preliminary data.</text>
</comment>
<feature type="compositionally biased region" description="Polar residues" evidence="1">
    <location>
        <begin position="47"/>
        <end position="57"/>
    </location>
</feature>